<dbReference type="GO" id="GO:0000160">
    <property type="term" value="P:phosphorelay signal transduction system"/>
    <property type="evidence" value="ECO:0007669"/>
    <property type="project" value="UniProtKB-KW"/>
</dbReference>
<organism evidence="5 6">
    <name type="scientific">Tritrichomonas foetus</name>
    <dbReference type="NCBI Taxonomy" id="1144522"/>
    <lineage>
        <taxon>Eukaryota</taxon>
        <taxon>Metamonada</taxon>
        <taxon>Parabasalia</taxon>
        <taxon>Tritrichomonadida</taxon>
        <taxon>Tritrichomonadidae</taxon>
        <taxon>Tritrichomonas</taxon>
    </lineage>
</organism>
<dbReference type="RefSeq" id="XP_068346146.1">
    <property type="nucleotide sequence ID" value="XM_068513347.1"/>
</dbReference>
<dbReference type="SUPFAM" id="SSF52172">
    <property type="entry name" value="CheY-like"/>
    <property type="match status" value="1"/>
</dbReference>
<name>A0A1J4J2P7_9EUKA</name>
<feature type="modified residue" description="4-aspartylphosphate" evidence="3">
    <location>
        <position position="982"/>
    </location>
</feature>
<dbReference type="CDD" id="cd17546">
    <property type="entry name" value="REC_hyHK_CKI1_RcsC-like"/>
    <property type="match status" value="1"/>
</dbReference>
<dbReference type="InterPro" id="IPR001789">
    <property type="entry name" value="Sig_transdc_resp-reg_receiver"/>
</dbReference>
<evidence type="ECO:0000256" key="1">
    <source>
        <dbReference type="ARBA" id="ARBA00022553"/>
    </source>
</evidence>
<sequence length="1049" mass="123529">MAKNSFCHQNFEEAFHEMCLLTGASCAFCYENDILDYSFYKNDISHLSADILNSIPLLIKNEMISYIEPNLVPVFDLCFVICDYDQWRNKKCVIVYPNSMSIEMFTRTGVPIAAKFCLFLYDISRAKQLHLKFHNFLELLACTNHFAFIEFTRDLKNILCFKMSSDISINNEILDSKDVQYFLNSKHFSNEEDYEFMINYYKSEEYKESFISQKIIEVTSYPFHWTSNCLSSVFDINLGKHVVSLLVEDISDITNKDQKYLAEMNDIEQASKILDLHKFIIKENGVFLLDNKIFEKLHVDPNDRSLKNILSDSDQKKIEYLKYPSKFTISLIDSSKNLLWYSAMSNGYFGFLYCVNEFIEQRKESQKKQNSRAYSHKICMWSVNQNSDKVLKLFDFPSIWDLLTVDANKKFIHFADFVRPDKRNLLLNKYHDIVSLNIDSWTIKVPLIQIGGSYKWYRIHFTRAKNNRIYCIAHDINEIKIKDDRKKILLSHKNHLLKDFNVMIWTFEDTYDKYNIKNTLFEPGITAYLRMNWWFANKYIDKAELEIFREKMQKAIKSSLYFECIVTLNFDKSYHVLLQGKSGSVISGFCINIDNIWHENDQMKQKVDLIRKQNMKRTKKKSLMKECNTLSKLSCIYGGLDLLSAKSFNSWQEWIIELFRYMSNKITEDTYCYIYSPSSFNILDTIEHLMHIMHFYCDEKKIELEVRIDGLFPERIYEKKEPLNFLLFSFVNNFLNYTPEYSKLLIHFKWIISIPNNCEFFKIKISSDQKIKIPELSLACIEMKPVIDQSNSKLSLQLNGISYPYKRIKSKPKYVICCNDDPINRQIIQQFEDYGTAYTLISKNNLNTFLSTMEHVKAFFVDDIDAKHMIEQRYIHPCIYYICEPIYQSHEPLHIYKPVVSAQIRKLLCSIKGSSGIINVFKPSIHLESIVRYVLLVEMNVDEQYILAKMLESIQCSFYIARNGDESISALEKFKFDIIFMDCDLPFSEGLSLTKMIRLLPKRYSCIPIIGISADISIEQESLLVGMNAFYPKPIRIHSIKDALTRFSH</sequence>
<dbReference type="Pfam" id="PF00072">
    <property type="entry name" value="Response_reg"/>
    <property type="match status" value="1"/>
</dbReference>
<keyword evidence="2" id="KW-0902">Two-component regulatory system</keyword>
<evidence type="ECO:0000313" key="5">
    <source>
        <dbReference type="EMBL" id="OHS93009.1"/>
    </source>
</evidence>
<gene>
    <name evidence="5" type="ORF">TRFO_40682</name>
</gene>
<evidence type="ECO:0000256" key="3">
    <source>
        <dbReference type="PROSITE-ProRule" id="PRU00169"/>
    </source>
</evidence>
<dbReference type="InterPro" id="IPR011006">
    <property type="entry name" value="CheY-like_superfamily"/>
</dbReference>
<dbReference type="Gene3D" id="3.40.50.2300">
    <property type="match status" value="1"/>
</dbReference>
<evidence type="ECO:0000256" key="2">
    <source>
        <dbReference type="ARBA" id="ARBA00023012"/>
    </source>
</evidence>
<comment type="caution">
    <text evidence="5">The sequence shown here is derived from an EMBL/GenBank/DDBJ whole genome shotgun (WGS) entry which is preliminary data.</text>
</comment>
<dbReference type="EMBL" id="MLAK01001444">
    <property type="protein sequence ID" value="OHS93009.1"/>
    <property type="molecule type" value="Genomic_DNA"/>
</dbReference>
<accession>A0A1J4J2P7</accession>
<evidence type="ECO:0000259" key="4">
    <source>
        <dbReference type="PROSITE" id="PS50110"/>
    </source>
</evidence>
<evidence type="ECO:0000313" key="6">
    <source>
        <dbReference type="Proteomes" id="UP000179807"/>
    </source>
</evidence>
<dbReference type="Proteomes" id="UP000179807">
    <property type="component" value="Unassembled WGS sequence"/>
</dbReference>
<dbReference type="PANTHER" id="PTHR45339">
    <property type="entry name" value="HYBRID SIGNAL TRANSDUCTION HISTIDINE KINASE J"/>
    <property type="match status" value="1"/>
</dbReference>
<dbReference type="PANTHER" id="PTHR45339:SF1">
    <property type="entry name" value="HYBRID SIGNAL TRANSDUCTION HISTIDINE KINASE J"/>
    <property type="match status" value="1"/>
</dbReference>
<protein>
    <recommendedName>
        <fullName evidence="4">Response regulatory domain-containing protein</fullName>
    </recommendedName>
</protein>
<dbReference type="GeneID" id="94848051"/>
<keyword evidence="6" id="KW-1185">Reference proteome</keyword>
<feature type="domain" description="Response regulatory" evidence="4">
    <location>
        <begin position="933"/>
        <end position="1048"/>
    </location>
</feature>
<dbReference type="VEuPathDB" id="TrichDB:TRFO_40682"/>
<reference evidence="5" key="1">
    <citation type="submission" date="2016-10" db="EMBL/GenBank/DDBJ databases">
        <authorList>
            <person name="Benchimol M."/>
            <person name="Almeida L.G."/>
            <person name="Vasconcelos A.T."/>
            <person name="Perreira-Neves A."/>
            <person name="Rosa I.A."/>
            <person name="Tasca T."/>
            <person name="Bogo M.R."/>
            <person name="de Souza W."/>
        </authorList>
    </citation>
    <scope>NUCLEOTIDE SEQUENCE [LARGE SCALE GENOMIC DNA]</scope>
    <source>
        <strain evidence="5">K</strain>
    </source>
</reference>
<dbReference type="OrthoDB" id="619139at2759"/>
<dbReference type="PROSITE" id="PS50110">
    <property type="entry name" value="RESPONSE_REGULATORY"/>
    <property type="match status" value="1"/>
</dbReference>
<keyword evidence="1 3" id="KW-0597">Phosphoprotein</keyword>
<dbReference type="SMART" id="SM00448">
    <property type="entry name" value="REC"/>
    <property type="match status" value="1"/>
</dbReference>
<proteinExistence type="predicted"/>
<dbReference type="AlphaFoldDB" id="A0A1J4J2P7"/>